<evidence type="ECO:0000256" key="3">
    <source>
        <dbReference type="ARBA" id="ARBA00023163"/>
    </source>
</evidence>
<dbReference type="SMART" id="SM00345">
    <property type="entry name" value="HTH_GNTR"/>
    <property type="match status" value="1"/>
</dbReference>
<dbReference type="STRING" id="211114.SAMN04489726_5195"/>
<dbReference type="InterPro" id="IPR036388">
    <property type="entry name" value="WH-like_DNA-bd_sf"/>
</dbReference>
<dbReference type="PRINTS" id="PR00035">
    <property type="entry name" value="HTHGNTR"/>
</dbReference>
<dbReference type="EMBL" id="LT629701">
    <property type="protein sequence ID" value="SDN15033.1"/>
    <property type="molecule type" value="Genomic_DNA"/>
</dbReference>
<dbReference type="InterPro" id="IPR028978">
    <property type="entry name" value="Chorismate_lyase_/UTRA_dom_sf"/>
</dbReference>
<evidence type="ECO:0000256" key="2">
    <source>
        <dbReference type="ARBA" id="ARBA00023125"/>
    </source>
</evidence>
<dbReference type="SMART" id="SM00866">
    <property type="entry name" value="UTRA"/>
    <property type="match status" value="1"/>
</dbReference>
<dbReference type="InterPro" id="IPR000524">
    <property type="entry name" value="Tscrpt_reg_HTH_GntR"/>
</dbReference>
<dbReference type="Gene3D" id="1.10.10.10">
    <property type="entry name" value="Winged helix-like DNA-binding domain superfamily/Winged helix DNA-binding domain"/>
    <property type="match status" value="1"/>
</dbReference>
<accession>A0A1G9Z2U0</accession>
<keyword evidence="3" id="KW-0804">Transcription</keyword>
<evidence type="ECO:0000256" key="1">
    <source>
        <dbReference type="ARBA" id="ARBA00023015"/>
    </source>
</evidence>
<dbReference type="PANTHER" id="PTHR44846:SF17">
    <property type="entry name" value="GNTR-FAMILY TRANSCRIPTIONAL REGULATOR"/>
    <property type="match status" value="1"/>
</dbReference>
<organism evidence="5 6">
    <name type="scientific">Allokutzneria albata</name>
    <name type="common">Kibdelosporangium albatum</name>
    <dbReference type="NCBI Taxonomy" id="211114"/>
    <lineage>
        <taxon>Bacteria</taxon>
        <taxon>Bacillati</taxon>
        <taxon>Actinomycetota</taxon>
        <taxon>Actinomycetes</taxon>
        <taxon>Pseudonocardiales</taxon>
        <taxon>Pseudonocardiaceae</taxon>
        <taxon>Allokutzneria</taxon>
    </lineage>
</organism>
<dbReference type="GO" id="GO:0003700">
    <property type="term" value="F:DNA-binding transcription factor activity"/>
    <property type="evidence" value="ECO:0007669"/>
    <property type="project" value="InterPro"/>
</dbReference>
<name>A0A1G9Z2U0_ALLAB</name>
<proteinExistence type="predicted"/>
<dbReference type="SUPFAM" id="SSF46785">
    <property type="entry name" value="Winged helix' DNA-binding domain"/>
    <property type="match status" value="1"/>
</dbReference>
<dbReference type="GO" id="GO:0003677">
    <property type="term" value="F:DNA binding"/>
    <property type="evidence" value="ECO:0007669"/>
    <property type="project" value="UniProtKB-KW"/>
</dbReference>
<evidence type="ECO:0000313" key="5">
    <source>
        <dbReference type="EMBL" id="SDN15033.1"/>
    </source>
</evidence>
<keyword evidence="1" id="KW-0805">Transcription regulation</keyword>
<dbReference type="PROSITE" id="PS50949">
    <property type="entry name" value="HTH_GNTR"/>
    <property type="match status" value="1"/>
</dbReference>
<dbReference type="InterPro" id="IPR050679">
    <property type="entry name" value="Bact_HTH_transcr_reg"/>
</dbReference>
<protein>
    <submittedName>
        <fullName evidence="5">Transcriptional regulator, GntR family</fullName>
    </submittedName>
</protein>
<dbReference type="AlphaFoldDB" id="A0A1G9Z2U0"/>
<dbReference type="Pfam" id="PF00392">
    <property type="entry name" value="GntR"/>
    <property type="match status" value="1"/>
</dbReference>
<dbReference type="InterPro" id="IPR011663">
    <property type="entry name" value="UTRA"/>
</dbReference>
<dbReference type="eggNOG" id="COG2188">
    <property type="taxonomic scope" value="Bacteria"/>
</dbReference>
<evidence type="ECO:0000313" key="6">
    <source>
        <dbReference type="Proteomes" id="UP000183376"/>
    </source>
</evidence>
<dbReference type="Pfam" id="PF07702">
    <property type="entry name" value="UTRA"/>
    <property type="match status" value="1"/>
</dbReference>
<dbReference type="InterPro" id="IPR036390">
    <property type="entry name" value="WH_DNA-bd_sf"/>
</dbReference>
<dbReference type="RefSeq" id="WP_030427353.1">
    <property type="nucleotide sequence ID" value="NZ_JOEF01000002.1"/>
</dbReference>
<dbReference type="OrthoDB" id="120836at2"/>
<keyword evidence="6" id="KW-1185">Reference proteome</keyword>
<dbReference type="SUPFAM" id="SSF64288">
    <property type="entry name" value="Chorismate lyase-like"/>
    <property type="match status" value="1"/>
</dbReference>
<dbReference type="Gene3D" id="3.40.1410.10">
    <property type="entry name" value="Chorismate lyase-like"/>
    <property type="match status" value="1"/>
</dbReference>
<dbReference type="GO" id="GO:0045892">
    <property type="term" value="P:negative regulation of DNA-templated transcription"/>
    <property type="evidence" value="ECO:0007669"/>
    <property type="project" value="TreeGrafter"/>
</dbReference>
<reference evidence="5 6" key="1">
    <citation type="submission" date="2016-10" db="EMBL/GenBank/DDBJ databases">
        <authorList>
            <person name="de Groot N.N."/>
        </authorList>
    </citation>
    <scope>NUCLEOTIDE SEQUENCE [LARGE SCALE GENOMIC DNA]</scope>
    <source>
        <strain evidence="5 6">DSM 44149</strain>
    </source>
</reference>
<dbReference type="PANTHER" id="PTHR44846">
    <property type="entry name" value="MANNOSYL-D-GLYCERATE TRANSPORT/METABOLISM SYSTEM REPRESSOR MNGR-RELATED"/>
    <property type="match status" value="1"/>
</dbReference>
<feature type="domain" description="HTH gntR-type" evidence="4">
    <location>
        <begin position="9"/>
        <end position="77"/>
    </location>
</feature>
<dbReference type="Proteomes" id="UP000183376">
    <property type="component" value="Chromosome I"/>
</dbReference>
<dbReference type="CDD" id="cd07377">
    <property type="entry name" value="WHTH_GntR"/>
    <property type="match status" value="1"/>
</dbReference>
<gene>
    <name evidence="5" type="ORF">SAMN04489726_5195</name>
</gene>
<keyword evidence="2" id="KW-0238">DNA-binding</keyword>
<sequence length="254" mass="28137">MADPGSAYRVKFRGIADELRTAILAGKYPPGSRLPGENDLMERYGAARMTVRAALDVLKNEGLAWSRRGSGVYVRDDRLIRRLPPQRVRGDAQDTCAPRWKTDPSSLSLTIDSVDVTEQDTPEHVARVLGMPSQSRVWVRRRRNLVDGRPVMLCVSYFPARLAVGTPLTKINPGPGGVYARLRELGKPAMVFREEIRARMPQGDEVTALQLEPGTPLMVVARTAFTGNGEPVELTEMTMDAGSYVLEYEFPAQP</sequence>
<evidence type="ECO:0000259" key="4">
    <source>
        <dbReference type="PROSITE" id="PS50949"/>
    </source>
</evidence>